<dbReference type="KEGG" id="sace:GIY23_18045"/>
<evidence type="ECO:0000313" key="13">
    <source>
        <dbReference type="EMBL" id="QGK71168.1"/>
    </source>
</evidence>
<keyword evidence="4" id="KW-0479">Metal-binding</keyword>
<evidence type="ECO:0000259" key="12">
    <source>
        <dbReference type="PROSITE" id="PS51296"/>
    </source>
</evidence>
<accession>A0A5Q3Q9D8</accession>
<gene>
    <name evidence="13" type="ORF">GIY23_18045</name>
</gene>
<keyword evidence="5" id="KW-0408">Iron</keyword>
<dbReference type="Proteomes" id="UP000371041">
    <property type="component" value="Chromosome"/>
</dbReference>
<dbReference type="PROSITE" id="PS51318">
    <property type="entry name" value="TAT"/>
    <property type="match status" value="1"/>
</dbReference>
<dbReference type="PROSITE" id="PS51296">
    <property type="entry name" value="RIESKE"/>
    <property type="match status" value="1"/>
</dbReference>
<evidence type="ECO:0000313" key="14">
    <source>
        <dbReference type="Proteomes" id="UP000371041"/>
    </source>
</evidence>
<keyword evidence="14" id="KW-1185">Reference proteome</keyword>
<dbReference type="GO" id="GO:0046872">
    <property type="term" value="F:metal ion binding"/>
    <property type="evidence" value="ECO:0007669"/>
    <property type="project" value="UniProtKB-KW"/>
</dbReference>
<evidence type="ECO:0000256" key="2">
    <source>
        <dbReference type="ARBA" id="ARBA00015816"/>
    </source>
</evidence>
<dbReference type="GO" id="GO:0016020">
    <property type="term" value="C:membrane"/>
    <property type="evidence" value="ECO:0007669"/>
    <property type="project" value="InterPro"/>
</dbReference>
<evidence type="ECO:0000256" key="10">
    <source>
        <dbReference type="SAM" id="MobiDB-lite"/>
    </source>
</evidence>
<dbReference type="Pfam" id="PF00355">
    <property type="entry name" value="Rieske"/>
    <property type="match status" value="1"/>
</dbReference>
<dbReference type="AlphaFoldDB" id="A0A5Q3Q9D8"/>
<evidence type="ECO:0000256" key="6">
    <source>
        <dbReference type="ARBA" id="ARBA00023014"/>
    </source>
</evidence>
<evidence type="ECO:0000256" key="11">
    <source>
        <dbReference type="SAM" id="SignalP"/>
    </source>
</evidence>
<feature type="domain" description="Rieske" evidence="12">
    <location>
        <begin position="53"/>
        <end position="146"/>
    </location>
</feature>
<name>A0A5Q3Q9D8_9PSEU</name>
<dbReference type="CDD" id="cd03467">
    <property type="entry name" value="Rieske"/>
    <property type="match status" value="1"/>
</dbReference>
<evidence type="ECO:0000256" key="3">
    <source>
        <dbReference type="ARBA" id="ARBA00022714"/>
    </source>
</evidence>
<evidence type="ECO:0000256" key="7">
    <source>
        <dbReference type="ARBA" id="ARBA00023157"/>
    </source>
</evidence>
<dbReference type="RefSeq" id="WP_154077744.1">
    <property type="nucleotide sequence ID" value="NZ_CP045929.1"/>
</dbReference>
<comment type="cofactor">
    <cofactor evidence="9">
        <name>[2Fe-2S] cluster</name>
        <dbReference type="ChEBI" id="CHEBI:190135"/>
    </cofactor>
</comment>
<keyword evidence="11" id="KW-0732">Signal</keyword>
<dbReference type="EMBL" id="CP045929">
    <property type="protein sequence ID" value="QGK71168.1"/>
    <property type="molecule type" value="Genomic_DNA"/>
</dbReference>
<dbReference type="Gene3D" id="2.102.10.10">
    <property type="entry name" value="Rieske [2Fe-2S] iron-sulphur domain"/>
    <property type="match status" value="1"/>
</dbReference>
<sequence length="149" mass="15092">MSQFPTCSRRHVLRAGGAVAAVCGAAACTSNNQQGSSLTDAAEEPPPPPPEGTPLVRLADVPVGGAAAAEAPDGRQILVVRPQEGVAEAFSAACTHEGCTVAPQGQQLECPCHGSVFDLSGNVVTGPADRPLDRVEVRIDGDQVVTGQA</sequence>
<feature type="region of interest" description="Disordered" evidence="10">
    <location>
        <begin position="31"/>
        <end position="57"/>
    </location>
</feature>
<dbReference type="InterPro" id="IPR006311">
    <property type="entry name" value="TAT_signal"/>
</dbReference>
<dbReference type="InterPro" id="IPR005805">
    <property type="entry name" value="Rieske_Fe-S_prot_C"/>
</dbReference>
<comment type="function">
    <text evidence="1">Iron-sulfur subunit of the cytochrome bc1 complex, an essential component of the respiratory electron transport chain required for ATP synthesis. The bc1 complex catalyzes the oxidation of menaquinol and the reduction of cytochrome c in the respiratory chain. The bc1 complex operates through a Q-cycle mechanism that couples electron transfer to generation of the proton gradient that drives ATP synthesis.</text>
</comment>
<feature type="signal peptide" evidence="11">
    <location>
        <begin position="1"/>
        <end position="20"/>
    </location>
</feature>
<reference evidence="14" key="1">
    <citation type="submission" date="2019-11" db="EMBL/GenBank/DDBJ databases">
        <title>The complete genome sequence of Saccharopolyspora sp. E2A.</title>
        <authorList>
            <person name="Zhang G."/>
        </authorList>
    </citation>
    <scope>NUCLEOTIDE SEQUENCE [LARGE SCALE GENOMIC DNA]</scope>
    <source>
        <strain evidence="14">E2A</strain>
    </source>
</reference>
<dbReference type="SUPFAM" id="SSF50022">
    <property type="entry name" value="ISP domain"/>
    <property type="match status" value="1"/>
</dbReference>
<dbReference type="GO" id="GO:0051537">
    <property type="term" value="F:2 iron, 2 sulfur cluster binding"/>
    <property type="evidence" value="ECO:0007669"/>
    <property type="project" value="UniProtKB-KW"/>
</dbReference>
<dbReference type="InterPro" id="IPR017941">
    <property type="entry name" value="Rieske_2Fe-2S"/>
</dbReference>
<proteinExistence type="predicted"/>
<evidence type="ECO:0000256" key="4">
    <source>
        <dbReference type="ARBA" id="ARBA00022723"/>
    </source>
</evidence>
<keyword evidence="6" id="KW-0411">Iron-sulfur</keyword>
<dbReference type="GO" id="GO:0004497">
    <property type="term" value="F:monooxygenase activity"/>
    <property type="evidence" value="ECO:0007669"/>
    <property type="project" value="UniProtKB-ARBA"/>
</dbReference>
<keyword evidence="7" id="KW-1015">Disulfide bond</keyword>
<protein>
    <recommendedName>
        <fullName evidence="2">Cytochrome bc1 complex Rieske iron-sulfur subunit</fullName>
    </recommendedName>
    <alternativeName>
        <fullName evidence="8">Cytochrome bc1 reductase complex subunit QcrA</fullName>
    </alternativeName>
</protein>
<evidence type="ECO:0000256" key="1">
    <source>
        <dbReference type="ARBA" id="ARBA00002494"/>
    </source>
</evidence>
<evidence type="ECO:0000256" key="9">
    <source>
        <dbReference type="ARBA" id="ARBA00034078"/>
    </source>
</evidence>
<dbReference type="GO" id="GO:0016705">
    <property type="term" value="F:oxidoreductase activity, acting on paired donors, with incorporation or reduction of molecular oxygen"/>
    <property type="evidence" value="ECO:0007669"/>
    <property type="project" value="UniProtKB-ARBA"/>
</dbReference>
<dbReference type="InterPro" id="IPR014349">
    <property type="entry name" value="Rieske_Fe-S_prot"/>
</dbReference>
<feature type="chain" id="PRO_5039100425" description="Cytochrome bc1 complex Rieske iron-sulfur subunit" evidence="11">
    <location>
        <begin position="21"/>
        <end position="149"/>
    </location>
</feature>
<evidence type="ECO:0000256" key="8">
    <source>
        <dbReference type="ARBA" id="ARBA00029586"/>
    </source>
</evidence>
<organism evidence="13 14">
    <name type="scientific">Allosaccharopolyspora coralli</name>
    <dbReference type="NCBI Taxonomy" id="2665642"/>
    <lineage>
        <taxon>Bacteria</taxon>
        <taxon>Bacillati</taxon>
        <taxon>Actinomycetota</taxon>
        <taxon>Actinomycetes</taxon>
        <taxon>Pseudonocardiales</taxon>
        <taxon>Pseudonocardiaceae</taxon>
        <taxon>Allosaccharopolyspora</taxon>
    </lineage>
</organism>
<keyword evidence="3" id="KW-0001">2Fe-2S</keyword>
<dbReference type="PANTHER" id="PTHR10134">
    <property type="entry name" value="CYTOCHROME B-C1 COMPLEX SUBUNIT RIESKE, MITOCHONDRIAL"/>
    <property type="match status" value="1"/>
</dbReference>
<evidence type="ECO:0000256" key="5">
    <source>
        <dbReference type="ARBA" id="ARBA00023004"/>
    </source>
</evidence>
<dbReference type="PRINTS" id="PR00162">
    <property type="entry name" value="RIESKE"/>
</dbReference>
<dbReference type="InterPro" id="IPR036922">
    <property type="entry name" value="Rieske_2Fe-2S_sf"/>
</dbReference>